<dbReference type="FunCoup" id="A7TR03">
    <property type="interactions" value="96"/>
</dbReference>
<dbReference type="InterPro" id="IPR036869">
    <property type="entry name" value="J_dom_sf"/>
</dbReference>
<dbReference type="Gene3D" id="1.10.287.110">
    <property type="entry name" value="DnaJ domain"/>
    <property type="match status" value="1"/>
</dbReference>
<keyword evidence="3" id="KW-0653">Protein transport</keyword>
<protein>
    <recommendedName>
        <fullName evidence="7">J domain-containing protein</fullName>
    </recommendedName>
</protein>
<name>A7TR03_VANPO</name>
<dbReference type="GO" id="GO:0001405">
    <property type="term" value="C:PAM complex, Tim23 associated import motor"/>
    <property type="evidence" value="ECO:0007669"/>
    <property type="project" value="EnsemblFungi"/>
</dbReference>
<keyword evidence="3" id="KW-0813">Transport</keyword>
<gene>
    <name evidence="8" type="ORF">Kpol_1038p12</name>
</gene>
<keyword evidence="5" id="KW-0472">Membrane</keyword>
<dbReference type="FunFam" id="1.10.287.110:FF:000001">
    <property type="entry name" value="Import inner membrane translocase subunit tim14"/>
    <property type="match status" value="1"/>
</dbReference>
<dbReference type="GO" id="GO:0001671">
    <property type="term" value="F:ATPase activator activity"/>
    <property type="evidence" value="ECO:0007669"/>
    <property type="project" value="EnsemblFungi"/>
</dbReference>
<comment type="subcellular location">
    <subcellularLocation>
        <location evidence="1">Mitochondrion inner membrane</location>
    </subcellularLocation>
</comment>
<evidence type="ECO:0000256" key="5">
    <source>
        <dbReference type="ARBA" id="ARBA00023136"/>
    </source>
</evidence>
<dbReference type="STRING" id="436907.A7TR03"/>
<dbReference type="InterPro" id="IPR001623">
    <property type="entry name" value="DnaJ_domain"/>
</dbReference>
<dbReference type="eggNOG" id="KOG0723">
    <property type="taxonomic scope" value="Eukaryota"/>
</dbReference>
<dbReference type="OrthoDB" id="240298at2759"/>
<dbReference type="HOGENOM" id="CLU_017633_13_4_1"/>
<dbReference type="SMART" id="SM00271">
    <property type="entry name" value="DnaJ"/>
    <property type="match status" value="1"/>
</dbReference>
<accession>A7TR03</accession>
<keyword evidence="2" id="KW-0999">Mitochondrion inner membrane</keyword>
<dbReference type="EMBL" id="DS480467">
    <property type="protein sequence ID" value="EDO15306.1"/>
    <property type="molecule type" value="Genomic_DNA"/>
</dbReference>
<dbReference type="InParanoid" id="A7TR03"/>
<keyword evidence="4" id="KW-0496">Mitochondrion</keyword>
<dbReference type="PANTHER" id="PTHR12763">
    <property type="match status" value="1"/>
</dbReference>
<feature type="domain" description="J" evidence="7">
    <location>
        <begin position="83"/>
        <end position="141"/>
    </location>
</feature>
<keyword evidence="9" id="KW-1185">Reference proteome</keyword>
<evidence type="ECO:0000259" key="7">
    <source>
        <dbReference type="SMART" id="SM00271"/>
    </source>
</evidence>
<sequence length="144" mass="15987">MVVPIIIGLGVTAAALVASSGVRAWAVYKRLTPLAIAQLNGIKIKSDSKMRGDFRFISSQLDSNLKFELNQYQGGFYRPMSEAEALLILDISPNEIRNLDKKMLAKKHRKAIILNHPDKGGSPYLAMKINEAKDLISSSYLIRQ</sequence>
<reference evidence="8 9" key="1">
    <citation type="journal article" date="2007" name="Proc. Natl. Acad. Sci. U.S.A.">
        <title>Independent sorting-out of thousands of duplicated gene pairs in two yeast species descended from a whole-genome duplication.</title>
        <authorList>
            <person name="Scannell D.R."/>
            <person name="Frank A.C."/>
            <person name="Conant G.C."/>
            <person name="Byrne K.P."/>
            <person name="Woolfit M."/>
            <person name="Wolfe K.H."/>
        </authorList>
    </citation>
    <scope>NUCLEOTIDE SEQUENCE [LARGE SCALE GENOMIC DNA]</scope>
    <source>
        <strain evidence="9">ATCC 22028 / DSM 70294 / BCRC 21397 / CBS 2163 / NBRC 10782 / NRRL Y-8283 / UCD 57-17</strain>
    </source>
</reference>
<dbReference type="PANTHER" id="PTHR12763:SF29">
    <property type="entry name" value="MITOCHONDRIAL DNAJ HOMOLOG 2"/>
    <property type="match status" value="1"/>
</dbReference>
<organism evidence="9">
    <name type="scientific">Vanderwaltozyma polyspora (strain ATCC 22028 / DSM 70294 / BCRC 21397 / CBS 2163 / NBRC 10782 / NRRL Y-8283 / UCD 57-17)</name>
    <name type="common">Kluyveromyces polysporus</name>
    <dbReference type="NCBI Taxonomy" id="436907"/>
    <lineage>
        <taxon>Eukaryota</taxon>
        <taxon>Fungi</taxon>
        <taxon>Dikarya</taxon>
        <taxon>Ascomycota</taxon>
        <taxon>Saccharomycotina</taxon>
        <taxon>Saccharomycetes</taxon>
        <taxon>Saccharomycetales</taxon>
        <taxon>Saccharomycetaceae</taxon>
        <taxon>Vanderwaltozyma</taxon>
    </lineage>
</organism>
<evidence type="ECO:0000256" key="2">
    <source>
        <dbReference type="ARBA" id="ARBA00022792"/>
    </source>
</evidence>
<dbReference type="Proteomes" id="UP000000267">
    <property type="component" value="Unassembled WGS sequence"/>
</dbReference>
<proteinExistence type="predicted"/>
<dbReference type="PhylomeDB" id="A7TR03"/>
<dbReference type="AlphaFoldDB" id="A7TR03"/>
<dbReference type="KEGG" id="vpo:Kpol_1038p12"/>
<keyword evidence="6" id="KW-0143">Chaperone</keyword>
<dbReference type="SUPFAM" id="SSF46565">
    <property type="entry name" value="Chaperone J-domain"/>
    <property type="match status" value="1"/>
</dbReference>
<evidence type="ECO:0000313" key="8">
    <source>
        <dbReference type="EMBL" id="EDO15306.1"/>
    </source>
</evidence>
<dbReference type="GeneID" id="5543383"/>
<evidence type="ECO:0000256" key="3">
    <source>
        <dbReference type="ARBA" id="ARBA00023010"/>
    </source>
</evidence>
<dbReference type="OMA" id="KLMVMNH"/>
<dbReference type="RefSeq" id="XP_001643164.1">
    <property type="nucleotide sequence ID" value="XM_001643114.1"/>
</dbReference>
<evidence type="ECO:0000256" key="4">
    <source>
        <dbReference type="ARBA" id="ARBA00023128"/>
    </source>
</evidence>
<evidence type="ECO:0000313" key="9">
    <source>
        <dbReference type="Proteomes" id="UP000000267"/>
    </source>
</evidence>
<dbReference type="GO" id="GO:0030150">
    <property type="term" value="P:protein import into mitochondrial matrix"/>
    <property type="evidence" value="ECO:0007669"/>
    <property type="project" value="EnsemblFungi"/>
</dbReference>
<keyword evidence="3" id="KW-0811">Translocation</keyword>
<evidence type="ECO:0000256" key="6">
    <source>
        <dbReference type="ARBA" id="ARBA00023186"/>
    </source>
</evidence>
<evidence type="ECO:0000256" key="1">
    <source>
        <dbReference type="ARBA" id="ARBA00004273"/>
    </source>
</evidence>